<sequence length="80" mass="8969">MKLRPDRFRQLSAALGFEPSLCLYAEDKLRLDYDAISKIIHVPMPTPTHDFSSAGKFAANIRKRGSSRIILQGNEAKPVI</sequence>
<accession>A0ABR2IWM9</accession>
<proteinExistence type="predicted"/>
<gene>
    <name evidence="1" type="ORF">PGQ11_007827</name>
</gene>
<evidence type="ECO:0000313" key="2">
    <source>
        <dbReference type="Proteomes" id="UP001390339"/>
    </source>
</evidence>
<dbReference type="Proteomes" id="UP001390339">
    <property type="component" value="Unassembled WGS sequence"/>
</dbReference>
<evidence type="ECO:0000313" key="1">
    <source>
        <dbReference type="EMBL" id="KAK8869249.1"/>
    </source>
</evidence>
<comment type="caution">
    <text evidence="1">The sequence shown here is derived from an EMBL/GenBank/DDBJ whole genome shotgun (WGS) entry which is preliminary data.</text>
</comment>
<reference evidence="1 2" key="1">
    <citation type="journal article" date="2024" name="IMA Fungus">
        <title>Apiospora arundinis, a panoply of carbohydrate-active enzymes and secondary metabolites.</title>
        <authorList>
            <person name="Sorensen T."/>
            <person name="Petersen C."/>
            <person name="Muurmann A.T."/>
            <person name="Christiansen J.V."/>
            <person name="Brundto M.L."/>
            <person name="Overgaard C.K."/>
            <person name="Boysen A.T."/>
            <person name="Wollenberg R.D."/>
            <person name="Larsen T.O."/>
            <person name="Sorensen J.L."/>
            <person name="Nielsen K.L."/>
            <person name="Sondergaard T.E."/>
        </authorList>
    </citation>
    <scope>NUCLEOTIDE SEQUENCE [LARGE SCALE GENOMIC DNA]</scope>
    <source>
        <strain evidence="1 2">AAU 773</strain>
    </source>
</reference>
<keyword evidence="2" id="KW-1185">Reference proteome</keyword>
<dbReference type="EMBL" id="JAPCWZ010000004">
    <property type="protein sequence ID" value="KAK8869249.1"/>
    <property type="molecule type" value="Genomic_DNA"/>
</dbReference>
<organism evidence="1 2">
    <name type="scientific">Apiospora arundinis</name>
    <dbReference type="NCBI Taxonomy" id="335852"/>
    <lineage>
        <taxon>Eukaryota</taxon>
        <taxon>Fungi</taxon>
        <taxon>Dikarya</taxon>
        <taxon>Ascomycota</taxon>
        <taxon>Pezizomycotina</taxon>
        <taxon>Sordariomycetes</taxon>
        <taxon>Xylariomycetidae</taxon>
        <taxon>Amphisphaeriales</taxon>
        <taxon>Apiosporaceae</taxon>
        <taxon>Apiospora</taxon>
    </lineage>
</organism>
<protein>
    <submittedName>
        <fullName evidence="1">Uncharacterized protein</fullName>
    </submittedName>
</protein>
<name>A0ABR2IWM9_9PEZI</name>